<sequence>MPEHPLHASDPPGVGMMVDQRKNIYVLVVRRPSQRIQACHGLPDAAAAGEVEGRALGSGQGHTGDAGGLAGSDEIVAGDDPRGSSVVGPDELDRLGVVDILGAVQTRRSGTGDHGLAP</sequence>
<protein>
    <submittedName>
        <fullName evidence="2">Uncharacterized protein</fullName>
    </submittedName>
</protein>
<organism evidence="2 3">
    <name type="scientific">Mycolicibacterium murale</name>
    <dbReference type="NCBI Taxonomy" id="182220"/>
    <lineage>
        <taxon>Bacteria</taxon>
        <taxon>Bacillati</taxon>
        <taxon>Actinomycetota</taxon>
        <taxon>Actinomycetes</taxon>
        <taxon>Mycobacteriales</taxon>
        <taxon>Mycobacteriaceae</taxon>
        <taxon>Mycolicibacterium</taxon>
    </lineage>
</organism>
<evidence type="ECO:0000313" key="2">
    <source>
        <dbReference type="EMBL" id="GFG57611.1"/>
    </source>
</evidence>
<accession>A0A7I9WIQ0</accession>
<dbReference type="AlphaFoldDB" id="A0A7I9WIQ0"/>
<feature type="region of interest" description="Disordered" evidence="1">
    <location>
        <begin position="53"/>
        <end position="91"/>
    </location>
</feature>
<gene>
    <name evidence="2" type="ORF">MMUR_17470</name>
</gene>
<keyword evidence="3" id="KW-1185">Reference proteome</keyword>
<comment type="caution">
    <text evidence="2">The sequence shown here is derived from an EMBL/GenBank/DDBJ whole genome shotgun (WGS) entry which is preliminary data.</text>
</comment>
<evidence type="ECO:0000256" key="1">
    <source>
        <dbReference type="SAM" id="MobiDB-lite"/>
    </source>
</evidence>
<name>A0A7I9WIQ0_9MYCO</name>
<evidence type="ECO:0000313" key="3">
    <source>
        <dbReference type="Proteomes" id="UP000465241"/>
    </source>
</evidence>
<feature type="compositionally biased region" description="Gly residues" evidence="1">
    <location>
        <begin position="56"/>
        <end position="70"/>
    </location>
</feature>
<reference evidence="2 3" key="1">
    <citation type="journal article" date="2019" name="Emerg. Microbes Infect.">
        <title>Comprehensive subspecies identification of 175 nontuberculous mycobacteria species based on 7547 genomic profiles.</title>
        <authorList>
            <person name="Matsumoto Y."/>
            <person name="Kinjo T."/>
            <person name="Motooka D."/>
            <person name="Nabeya D."/>
            <person name="Jung N."/>
            <person name="Uechi K."/>
            <person name="Horii T."/>
            <person name="Iida T."/>
            <person name="Fujita J."/>
            <person name="Nakamura S."/>
        </authorList>
    </citation>
    <scope>NUCLEOTIDE SEQUENCE [LARGE SCALE GENOMIC DNA]</scope>
    <source>
        <strain evidence="2 3">JCM 13392</strain>
    </source>
</reference>
<dbReference type="EMBL" id="BLKT01000003">
    <property type="protein sequence ID" value="GFG57611.1"/>
    <property type="molecule type" value="Genomic_DNA"/>
</dbReference>
<dbReference type="Proteomes" id="UP000465241">
    <property type="component" value="Unassembled WGS sequence"/>
</dbReference>
<proteinExistence type="predicted"/>